<comment type="caution">
    <text evidence="1">The sequence shown here is derived from an EMBL/GenBank/DDBJ whole genome shotgun (WGS) entry which is preliminary data.</text>
</comment>
<organism evidence="1 2">
    <name type="scientific">Volvox reticuliferus</name>
    <dbReference type="NCBI Taxonomy" id="1737510"/>
    <lineage>
        <taxon>Eukaryota</taxon>
        <taxon>Viridiplantae</taxon>
        <taxon>Chlorophyta</taxon>
        <taxon>core chlorophytes</taxon>
        <taxon>Chlorophyceae</taxon>
        <taxon>CS clade</taxon>
        <taxon>Chlamydomonadales</taxon>
        <taxon>Volvocaceae</taxon>
        <taxon>Volvox</taxon>
    </lineage>
</organism>
<dbReference type="OrthoDB" id="10541367at2759"/>
<evidence type="ECO:0000313" key="1">
    <source>
        <dbReference type="EMBL" id="GIL80786.1"/>
    </source>
</evidence>
<gene>
    <name evidence="1" type="ORF">Vretifemale_9843</name>
</gene>
<dbReference type="Proteomes" id="UP000747110">
    <property type="component" value="Unassembled WGS sequence"/>
</dbReference>
<sequence length="144" mass="16579">SNVLILDVLKDWDIYKLLRGRDWDMCNAPEQPKPEKEGLPGLLSSQNLATAISIMNPVSQILLWHRLGKKDMSSSPPWPDGLHVLYQYVVKFMRYKSGACLTKGFFKFKQYRIERRTVSPTMQPPSNHLKRNSCSTPIFTEIPT</sequence>
<reference evidence="1" key="1">
    <citation type="journal article" date="2021" name="Proc. Natl. Acad. Sci. U.S.A.">
        <title>Three genomes in the algal genus Volvox reveal the fate of a haploid sex-determining region after a transition to homothallism.</title>
        <authorList>
            <person name="Yamamoto K."/>
            <person name="Hamaji T."/>
            <person name="Kawai-Toyooka H."/>
            <person name="Matsuzaki R."/>
            <person name="Takahashi F."/>
            <person name="Nishimura Y."/>
            <person name="Kawachi M."/>
            <person name="Noguchi H."/>
            <person name="Minakuchi Y."/>
            <person name="Umen J.G."/>
            <person name="Toyoda A."/>
            <person name="Nozaki H."/>
        </authorList>
    </citation>
    <scope>NUCLEOTIDE SEQUENCE</scope>
    <source>
        <strain evidence="1">NIES-3786</strain>
    </source>
</reference>
<protein>
    <submittedName>
        <fullName evidence="1">Uncharacterized protein</fullName>
    </submittedName>
</protein>
<accession>A0A8J4FN93</accession>
<feature type="non-terminal residue" evidence="1">
    <location>
        <position position="1"/>
    </location>
</feature>
<proteinExistence type="predicted"/>
<evidence type="ECO:0000313" key="2">
    <source>
        <dbReference type="Proteomes" id="UP000747110"/>
    </source>
</evidence>
<dbReference type="AlphaFoldDB" id="A0A8J4FN93"/>
<keyword evidence="2" id="KW-1185">Reference proteome</keyword>
<name>A0A8J4FN93_9CHLO</name>
<dbReference type="EMBL" id="BNCP01000019">
    <property type="protein sequence ID" value="GIL80786.1"/>
    <property type="molecule type" value="Genomic_DNA"/>
</dbReference>